<comment type="function">
    <text evidence="7">Required for the formation of a threonylcarbamoyl group on adenosine at position 37 (t(6)A37) in tRNAs that read codons beginning with adenine. Is involved in the transfer of the threonylcarbamoyl moiety of threonylcarbamoyl-AMP (TC-AMP) to the N6 group of A37, together with TsaE and TsaB. TsaD likely plays a direct catalytic role in this reaction.</text>
</comment>
<feature type="domain" description="Gcp-like" evidence="8">
    <location>
        <begin position="24"/>
        <end position="357"/>
    </location>
</feature>
<keyword evidence="4 7" id="KW-0408">Iron</keyword>
<dbReference type="FunFam" id="3.30.420.40:FF:000012">
    <property type="entry name" value="tRNA N6-adenosine threonylcarbamoyltransferase"/>
    <property type="match status" value="1"/>
</dbReference>
<evidence type="ECO:0000256" key="4">
    <source>
        <dbReference type="ARBA" id="ARBA00023004"/>
    </source>
</evidence>
<dbReference type="EMBL" id="JFKF01000098">
    <property type="protein sequence ID" value="KDO02871.1"/>
    <property type="molecule type" value="Genomic_DNA"/>
</dbReference>
<evidence type="ECO:0000256" key="2">
    <source>
        <dbReference type="ARBA" id="ARBA00022694"/>
    </source>
</evidence>
<sequence>MIKILGIESSCDDTAVSIITENREILSNIIISQNTEHAVFGGVVPEIAARSHLSNLDKALKSVLKESNTKLTEISAIAATSGPGLIGGVIVGSMFARLLSSALKKPFIAINHLEGHALTARLTDNIPYPYLLLLASGGHCQFVAVLGLGKYKILGSTIDDAVGEAFDKIAKMLNLAFPGGPEIEKRAKLGDPHKYKFPKPIINSGNCNMSFSGLKTAVRTLIMNLKGIDYKDRHHLESFRQDEFKKEPAQRTKVREHRRKSQNLLVSSFLNDDVINDIAASFQFTIGEILGSKVQHAIRAYEQVINNCDKKNIVIAGGVAANKYLQEILSSCAKTYDYRLIYPPIHLCTDNAAMIAYAGLERYNNKLFTPLNFCPKARWSLEDISK</sequence>
<feature type="binding site" evidence="7">
    <location>
        <position position="116"/>
    </location>
    <ligand>
        <name>Fe cation</name>
        <dbReference type="ChEBI" id="CHEBI:24875"/>
    </ligand>
</feature>
<dbReference type="CDD" id="cd24133">
    <property type="entry name" value="ASKHA_NBD_TsaD_bac"/>
    <property type="match status" value="1"/>
</dbReference>
<dbReference type="NCBIfam" id="TIGR03723">
    <property type="entry name" value="T6A_TsaD_YgjD"/>
    <property type="match status" value="1"/>
</dbReference>
<keyword evidence="10" id="KW-1185">Reference proteome</keyword>
<feature type="binding site" evidence="7">
    <location>
        <position position="184"/>
    </location>
    <ligand>
        <name>substrate</name>
    </ligand>
</feature>
<evidence type="ECO:0000313" key="9">
    <source>
        <dbReference type="EMBL" id="KDO02871.1"/>
    </source>
</evidence>
<dbReference type="PRINTS" id="PR00789">
    <property type="entry name" value="OSIALOPTASE"/>
</dbReference>
<evidence type="ECO:0000256" key="5">
    <source>
        <dbReference type="ARBA" id="ARBA00023315"/>
    </source>
</evidence>
<comment type="catalytic activity">
    <reaction evidence="6 7">
        <text>L-threonylcarbamoyladenylate + adenosine(37) in tRNA = N(6)-L-threonylcarbamoyladenosine(37) in tRNA + AMP + H(+)</text>
        <dbReference type="Rhea" id="RHEA:37059"/>
        <dbReference type="Rhea" id="RHEA-COMP:10162"/>
        <dbReference type="Rhea" id="RHEA-COMP:10163"/>
        <dbReference type="ChEBI" id="CHEBI:15378"/>
        <dbReference type="ChEBI" id="CHEBI:73682"/>
        <dbReference type="ChEBI" id="CHEBI:74411"/>
        <dbReference type="ChEBI" id="CHEBI:74418"/>
        <dbReference type="ChEBI" id="CHEBI:456215"/>
        <dbReference type="EC" id="2.3.1.234"/>
    </reaction>
</comment>
<dbReference type="InterPro" id="IPR043129">
    <property type="entry name" value="ATPase_NBD"/>
</dbReference>
<evidence type="ECO:0000259" key="8">
    <source>
        <dbReference type="Pfam" id="PF00814"/>
    </source>
</evidence>
<feature type="binding site" evidence="7">
    <location>
        <position position="350"/>
    </location>
    <ligand>
        <name>Fe cation</name>
        <dbReference type="ChEBI" id="CHEBI:24875"/>
    </ligand>
</feature>
<keyword evidence="5 7" id="KW-0012">Acyltransferase</keyword>
<dbReference type="NCBIfam" id="TIGR03775">
    <property type="entry name" value="RPE3"/>
    <property type="match status" value="1"/>
</dbReference>
<dbReference type="Proteomes" id="UP000027161">
    <property type="component" value="Unassembled WGS sequence"/>
</dbReference>
<name>A0A8E1BZW8_9RICK</name>
<dbReference type="GO" id="GO:0061711">
    <property type="term" value="F:tRNA N(6)-L-threonylcarbamoyladenine synthase activity"/>
    <property type="evidence" value="ECO:0007669"/>
    <property type="project" value="UniProtKB-EC"/>
</dbReference>
<dbReference type="InterPro" id="IPR017861">
    <property type="entry name" value="KAE1/TsaD"/>
</dbReference>
<dbReference type="GO" id="GO:0005737">
    <property type="term" value="C:cytoplasm"/>
    <property type="evidence" value="ECO:0007669"/>
    <property type="project" value="UniProtKB-SubCell"/>
</dbReference>
<dbReference type="EC" id="2.3.1.234" evidence="7"/>
<evidence type="ECO:0000313" key="10">
    <source>
        <dbReference type="Proteomes" id="UP000027161"/>
    </source>
</evidence>
<evidence type="ECO:0000256" key="1">
    <source>
        <dbReference type="ARBA" id="ARBA00022679"/>
    </source>
</evidence>
<dbReference type="PANTHER" id="PTHR11735">
    <property type="entry name" value="TRNA N6-ADENOSINE THREONYLCARBAMOYLTRANSFERASE"/>
    <property type="match status" value="1"/>
</dbReference>
<evidence type="ECO:0000256" key="7">
    <source>
        <dbReference type="HAMAP-Rule" id="MF_01445"/>
    </source>
</evidence>
<dbReference type="Pfam" id="PF00814">
    <property type="entry name" value="TsaD"/>
    <property type="match status" value="1"/>
</dbReference>
<comment type="caution">
    <text evidence="9">The sequence shown here is derived from an EMBL/GenBank/DDBJ whole genome shotgun (WGS) entry which is preliminary data.</text>
</comment>
<dbReference type="RefSeq" id="WP_008579491.1">
    <property type="nucleotide sequence ID" value="NZ_CP113531.1"/>
</dbReference>
<dbReference type="Gene3D" id="3.30.420.40">
    <property type="match status" value="2"/>
</dbReference>
<organism evidence="9 10">
    <name type="scientific">Rickettsia tamurae subsp. buchneri</name>
    <dbReference type="NCBI Taxonomy" id="1462938"/>
    <lineage>
        <taxon>Bacteria</taxon>
        <taxon>Pseudomonadati</taxon>
        <taxon>Pseudomonadota</taxon>
        <taxon>Alphaproteobacteria</taxon>
        <taxon>Rickettsiales</taxon>
        <taxon>Rickettsiaceae</taxon>
        <taxon>Rickettsieae</taxon>
        <taxon>Rickettsia</taxon>
        <taxon>spotted fever group</taxon>
    </lineage>
</organism>
<comment type="cofactor">
    <cofactor evidence="7">
        <name>Fe(2+)</name>
        <dbReference type="ChEBI" id="CHEBI:29033"/>
    </cofactor>
    <text evidence="7">Binds 1 Fe(2+) ion per subunit.</text>
</comment>
<dbReference type="GO" id="GO:0002949">
    <property type="term" value="P:tRNA threonylcarbamoyladenosine modification"/>
    <property type="evidence" value="ECO:0007669"/>
    <property type="project" value="UniProtKB-UniRule"/>
</dbReference>
<keyword evidence="1 7" id="KW-0808">Transferase</keyword>
<dbReference type="PANTHER" id="PTHR11735:SF6">
    <property type="entry name" value="TRNA N6-ADENOSINE THREONYLCARBAMOYLTRANSFERASE, MITOCHONDRIAL"/>
    <property type="match status" value="1"/>
</dbReference>
<comment type="similarity">
    <text evidence="7">Belongs to the KAE1 / TsaD family.</text>
</comment>
<dbReference type="InterPro" id="IPR022450">
    <property type="entry name" value="TsaD"/>
</dbReference>
<dbReference type="HAMAP" id="MF_01445">
    <property type="entry name" value="TsaD"/>
    <property type="match status" value="1"/>
</dbReference>
<keyword evidence="2 7" id="KW-0819">tRNA processing</keyword>
<dbReference type="GO" id="GO:0005506">
    <property type="term" value="F:iron ion binding"/>
    <property type="evidence" value="ECO:0007669"/>
    <property type="project" value="UniProtKB-UniRule"/>
</dbReference>
<accession>A0A8E1BZW8</accession>
<proteinExistence type="inferred from homology"/>
<feature type="binding site" evidence="7">
    <location>
        <position position="167"/>
    </location>
    <ligand>
        <name>substrate</name>
    </ligand>
</feature>
<keyword evidence="7" id="KW-0963">Cytoplasm</keyword>
<keyword evidence="3 7" id="KW-0479">Metal-binding</keyword>
<dbReference type="InterPro" id="IPR022437">
    <property type="entry name" value="RPE3"/>
</dbReference>
<feature type="binding site" evidence="7">
    <location>
        <position position="180"/>
    </location>
    <ligand>
        <name>substrate</name>
    </ligand>
</feature>
<evidence type="ECO:0000256" key="3">
    <source>
        <dbReference type="ARBA" id="ARBA00022723"/>
    </source>
</evidence>
<evidence type="ECO:0000256" key="6">
    <source>
        <dbReference type="ARBA" id="ARBA00048117"/>
    </source>
</evidence>
<protein>
    <recommendedName>
        <fullName evidence="7">tRNA N6-adenosine threonylcarbamoyltransferase</fullName>
        <ecNumber evidence="7">2.3.1.234</ecNumber>
    </recommendedName>
    <alternativeName>
        <fullName evidence="7">N6-L-threonylcarbamoyladenine synthase</fullName>
        <shortName evidence="7">t(6)A synthase</shortName>
    </alternativeName>
    <alternativeName>
        <fullName evidence="7">t(6)A37 threonylcarbamoyladenosine biosynthesis protein TsaD</fullName>
    </alternativeName>
    <alternativeName>
        <fullName evidence="7">tRNA threonylcarbamoyladenosine biosynthesis protein TsaD</fullName>
    </alternativeName>
</protein>
<dbReference type="SUPFAM" id="SSF53067">
    <property type="entry name" value="Actin-like ATPase domain"/>
    <property type="match status" value="2"/>
</dbReference>
<dbReference type="NCBIfam" id="TIGR00329">
    <property type="entry name" value="gcp_kae1"/>
    <property type="match status" value="1"/>
</dbReference>
<feature type="binding site" evidence="7">
    <location>
        <begin position="134"/>
        <end position="138"/>
    </location>
    <ligand>
        <name>substrate</name>
    </ligand>
</feature>
<reference evidence="9 10" key="1">
    <citation type="submission" date="2014-02" db="EMBL/GenBank/DDBJ databases">
        <title>Draft genome sequence of Rickettsia buchneri sp. nov. ISO7T.</title>
        <authorList>
            <person name="Felsheim R.F."/>
            <person name="Kurtti T.J."/>
            <person name="Munderloh U.G."/>
        </authorList>
    </citation>
    <scope>NUCLEOTIDE SEQUENCE [LARGE SCALE GENOMIC DNA]</scope>
    <source>
        <strain evidence="9 10">ISO7</strain>
    </source>
</reference>
<dbReference type="AlphaFoldDB" id="A0A8E1BZW8"/>
<comment type="subcellular location">
    <subcellularLocation>
        <location evidence="7">Cytoplasm</location>
    </subcellularLocation>
</comment>
<gene>
    <name evidence="9" type="primary">gcp</name>
    <name evidence="7" type="synonym">tsaD</name>
    <name evidence="9" type="ORF">REISMN_04785</name>
</gene>
<feature type="binding site" evidence="7">
    <location>
        <position position="112"/>
    </location>
    <ligand>
        <name>Fe cation</name>
        <dbReference type="ChEBI" id="CHEBI:24875"/>
    </ligand>
</feature>
<feature type="binding site" evidence="7">
    <location>
        <position position="322"/>
    </location>
    <ligand>
        <name>substrate</name>
    </ligand>
</feature>
<dbReference type="InterPro" id="IPR000905">
    <property type="entry name" value="Gcp-like_dom"/>
</dbReference>